<protein>
    <submittedName>
        <fullName evidence="1">Uncharacterized protein</fullName>
    </submittedName>
</protein>
<organism evidence="1 2">
    <name type="scientific">Datura stramonium</name>
    <name type="common">Jimsonweed</name>
    <name type="synonym">Common thornapple</name>
    <dbReference type="NCBI Taxonomy" id="4076"/>
    <lineage>
        <taxon>Eukaryota</taxon>
        <taxon>Viridiplantae</taxon>
        <taxon>Streptophyta</taxon>
        <taxon>Embryophyta</taxon>
        <taxon>Tracheophyta</taxon>
        <taxon>Spermatophyta</taxon>
        <taxon>Magnoliopsida</taxon>
        <taxon>eudicotyledons</taxon>
        <taxon>Gunneridae</taxon>
        <taxon>Pentapetalae</taxon>
        <taxon>asterids</taxon>
        <taxon>lamiids</taxon>
        <taxon>Solanales</taxon>
        <taxon>Solanaceae</taxon>
        <taxon>Solanoideae</taxon>
        <taxon>Datureae</taxon>
        <taxon>Datura</taxon>
    </lineage>
</organism>
<proteinExistence type="predicted"/>
<evidence type="ECO:0000313" key="2">
    <source>
        <dbReference type="Proteomes" id="UP000823775"/>
    </source>
</evidence>
<comment type="caution">
    <text evidence="1">The sequence shown here is derived from an EMBL/GenBank/DDBJ whole genome shotgun (WGS) entry which is preliminary data.</text>
</comment>
<evidence type="ECO:0000313" key="1">
    <source>
        <dbReference type="EMBL" id="MCD7449919.1"/>
    </source>
</evidence>
<name>A0ABS8RWA2_DATST</name>
<dbReference type="EMBL" id="JACEIK010000110">
    <property type="protein sequence ID" value="MCD7449919.1"/>
    <property type="molecule type" value="Genomic_DNA"/>
</dbReference>
<gene>
    <name evidence="1" type="ORF">HAX54_002223</name>
</gene>
<dbReference type="Proteomes" id="UP000823775">
    <property type="component" value="Unassembled WGS sequence"/>
</dbReference>
<accession>A0ABS8RWA2</accession>
<keyword evidence="2" id="KW-1185">Reference proteome</keyword>
<reference evidence="1 2" key="1">
    <citation type="journal article" date="2021" name="BMC Genomics">
        <title>Datura genome reveals duplications of psychoactive alkaloid biosynthetic genes and high mutation rate following tissue culture.</title>
        <authorList>
            <person name="Rajewski A."/>
            <person name="Carter-House D."/>
            <person name="Stajich J."/>
            <person name="Litt A."/>
        </authorList>
    </citation>
    <scope>NUCLEOTIDE SEQUENCE [LARGE SCALE GENOMIC DNA]</scope>
    <source>
        <strain evidence="1">AR-01</strain>
    </source>
</reference>
<sequence>MGVTDPELSVVISGQYPMSFMENEFPIYGETCICDDDSLASFFERPDTFSSHISITMLVIYASIQRRNIIQELNDDEYDFRGSTYLPNLNIGVHGGLVQQETIFRFGRQSNVIRNPGVMILKAH</sequence>